<evidence type="ECO:0000256" key="1">
    <source>
        <dbReference type="SAM" id="Phobius"/>
    </source>
</evidence>
<proteinExistence type="predicted"/>
<sequence>MNPREHYFRWEFSLSFGCTVLPPLFSPRTDILKQPSSGCEKALLVLVLLVVVVVVLLLLLLLVVVVVVVRYGEGALQRDHAESDISTSLLCPAAPCPRLPAEDRGQCLFVGHKLIM</sequence>
<feature type="transmembrane region" description="Helical" evidence="1">
    <location>
        <begin position="7"/>
        <end position="25"/>
    </location>
</feature>
<dbReference type="Proteomes" id="UP001153269">
    <property type="component" value="Unassembled WGS sequence"/>
</dbReference>
<feature type="transmembrane region" description="Helical" evidence="1">
    <location>
        <begin position="45"/>
        <end position="69"/>
    </location>
</feature>
<dbReference type="EMBL" id="CADEAL010002068">
    <property type="protein sequence ID" value="CAB1437758.1"/>
    <property type="molecule type" value="Genomic_DNA"/>
</dbReference>
<gene>
    <name evidence="2" type="ORF">PLEPLA_LOCUS25774</name>
</gene>
<dbReference type="AlphaFoldDB" id="A0A9N7UVR2"/>
<name>A0A9N7UVR2_PLEPL</name>
<evidence type="ECO:0000313" key="3">
    <source>
        <dbReference type="Proteomes" id="UP001153269"/>
    </source>
</evidence>
<reference evidence="2" key="1">
    <citation type="submission" date="2020-03" db="EMBL/GenBank/DDBJ databases">
        <authorList>
            <person name="Weist P."/>
        </authorList>
    </citation>
    <scope>NUCLEOTIDE SEQUENCE</scope>
</reference>
<keyword evidence="1" id="KW-0472">Membrane</keyword>
<keyword evidence="1" id="KW-1133">Transmembrane helix</keyword>
<evidence type="ECO:0000313" key="2">
    <source>
        <dbReference type="EMBL" id="CAB1437758.1"/>
    </source>
</evidence>
<organism evidence="2 3">
    <name type="scientific">Pleuronectes platessa</name>
    <name type="common">European plaice</name>
    <dbReference type="NCBI Taxonomy" id="8262"/>
    <lineage>
        <taxon>Eukaryota</taxon>
        <taxon>Metazoa</taxon>
        <taxon>Chordata</taxon>
        <taxon>Craniata</taxon>
        <taxon>Vertebrata</taxon>
        <taxon>Euteleostomi</taxon>
        <taxon>Actinopterygii</taxon>
        <taxon>Neopterygii</taxon>
        <taxon>Teleostei</taxon>
        <taxon>Neoteleostei</taxon>
        <taxon>Acanthomorphata</taxon>
        <taxon>Carangaria</taxon>
        <taxon>Pleuronectiformes</taxon>
        <taxon>Pleuronectoidei</taxon>
        <taxon>Pleuronectidae</taxon>
        <taxon>Pleuronectes</taxon>
    </lineage>
</organism>
<keyword evidence="3" id="KW-1185">Reference proteome</keyword>
<accession>A0A9N7UVR2</accession>
<comment type="caution">
    <text evidence="2">The sequence shown here is derived from an EMBL/GenBank/DDBJ whole genome shotgun (WGS) entry which is preliminary data.</text>
</comment>
<keyword evidence="1" id="KW-0812">Transmembrane</keyword>
<protein>
    <submittedName>
        <fullName evidence="2">Uncharacterized protein</fullName>
    </submittedName>
</protein>